<evidence type="ECO:0000313" key="1">
    <source>
        <dbReference type="EMBL" id="GBG88544.1"/>
    </source>
</evidence>
<dbReference type="STRING" id="69332.A0A388M1V4"/>
<dbReference type="Proteomes" id="UP000265515">
    <property type="component" value="Unassembled WGS sequence"/>
</dbReference>
<evidence type="ECO:0000313" key="2">
    <source>
        <dbReference type="Proteomes" id="UP000265515"/>
    </source>
</evidence>
<dbReference type="InterPro" id="IPR045126">
    <property type="entry name" value="TRAPPC10/Trs130"/>
</dbReference>
<sequence length="137" mass="15263">MASLVPEYHAQGANTDTIIVAVEDAWNAWPLVKEGFESRLPIKRATLNNKTRNPVVVDALPVEYVLSTSPRSRNRQDKSLHWFRNPYAVLYLVLCELEGRFRVLMSSDKLLGHPMDTFPADSAGHAARTCTPSALTA</sequence>
<dbReference type="PANTHER" id="PTHR13251">
    <property type="entry name" value="EPILEPSY HOLOPROSENCEPHALY CANDIDATE 1/TMEM1"/>
    <property type="match status" value="1"/>
</dbReference>
<reference evidence="1 2" key="1">
    <citation type="journal article" date="2018" name="Cell">
        <title>The Chara Genome: Secondary Complexity and Implications for Plant Terrestrialization.</title>
        <authorList>
            <person name="Nishiyama T."/>
            <person name="Sakayama H."/>
            <person name="Vries J.D."/>
            <person name="Buschmann H."/>
            <person name="Saint-Marcoux D."/>
            <person name="Ullrich K.K."/>
            <person name="Haas F.B."/>
            <person name="Vanderstraeten L."/>
            <person name="Becker D."/>
            <person name="Lang D."/>
            <person name="Vosolsobe S."/>
            <person name="Rombauts S."/>
            <person name="Wilhelmsson P.K.I."/>
            <person name="Janitza P."/>
            <person name="Kern R."/>
            <person name="Heyl A."/>
            <person name="Rumpler F."/>
            <person name="Villalobos L.I.A.C."/>
            <person name="Clay J.M."/>
            <person name="Skokan R."/>
            <person name="Toyoda A."/>
            <person name="Suzuki Y."/>
            <person name="Kagoshima H."/>
            <person name="Schijlen E."/>
            <person name="Tajeshwar N."/>
            <person name="Catarino B."/>
            <person name="Hetherington A.J."/>
            <person name="Saltykova A."/>
            <person name="Bonnot C."/>
            <person name="Breuninger H."/>
            <person name="Symeonidi A."/>
            <person name="Radhakrishnan G.V."/>
            <person name="Van Nieuwerburgh F."/>
            <person name="Deforce D."/>
            <person name="Chang C."/>
            <person name="Karol K.G."/>
            <person name="Hedrich R."/>
            <person name="Ulvskov P."/>
            <person name="Glockner G."/>
            <person name="Delwiche C.F."/>
            <person name="Petrasek J."/>
            <person name="Van de Peer Y."/>
            <person name="Friml J."/>
            <person name="Beilby M."/>
            <person name="Dolan L."/>
            <person name="Kohara Y."/>
            <person name="Sugano S."/>
            <person name="Fujiyama A."/>
            <person name="Delaux P.-M."/>
            <person name="Quint M."/>
            <person name="TheiBen G."/>
            <person name="Hagemann M."/>
            <person name="Harholt J."/>
            <person name="Dunand C."/>
            <person name="Zachgo S."/>
            <person name="Langdale J."/>
            <person name="Maumus F."/>
            <person name="Straeten D.V.D."/>
            <person name="Gould S.B."/>
            <person name="Rensing S.A."/>
        </authorList>
    </citation>
    <scope>NUCLEOTIDE SEQUENCE [LARGE SCALE GENOMIC DNA]</scope>
    <source>
        <strain evidence="1 2">S276</strain>
    </source>
</reference>
<organism evidence="1 2">
    <name type="scientific">Chara braunii</name>
    <name type="common">Braun's stonewort</name>
    <dbReference type="NCBI Taxonomy" id="69332"/>
    <lineage>
        <taxon>Eukaryota</taxon>
        <taxon>Viridiplantae</taxon>
        <taxon>Streptophyta</taxon>
        <taxon>Charophyceae</taxon>
        <taxon>Charales</taxon>
        <taxon>Characeae</taxon>
        <taxon>Chara</taxon>
    </lineage>
</organism>
<proteinExistence type="predicted"/>
<keyword evidence="2" id="KW-1185">Reference proteome</keyword>
<dbReference type="AlphaFoldDB" id="A0A388M1V4"/>
<protein>
    <submittedName>
        <fullName evidence="1">Uncharacterized protein</fullName>
    </submittedName>
</protein>
<name>A0A388M1V4_CHABU</name>
<dbReference type="GO" id="GO:1990071">
    <property type="term" value="C:TRAPPII protein complex"/>
    <property type="evidence" value="ECO:0007669"/>
    <property type="project" value="InterPro"/>
</dbReference>
<dbReference type="OrthoDB" id="10256906at2759"/>
<dbReference type="GO" id="GO:0006891">
    <property type="term" value="P:intra-Golgi vesicle-mediated transport"/>
    <property type="evidence" value="ECO:0007669"/>
    <property type="project" value="TreeGrafter"/>
</dbReference>
<accession>A0A388M1V4</accession>
<comment type="caution">
    <text evidence="1">The sequence shown here is derived from an EMBL/GenBank/DDBJ whole genome shotgun (WGS) entry which is preliminary data.</text>
</comment>
<dbReference type="GO" id="GO:0005829">
    <property type="term" value="C:cytosol"/>
    <property type="evidence" value="ECO:0007669"/>
    <property type="project" value="GOC"/>
</dbReference>
<dbReference type="Gramene" id="GBG88544">
    <property type="protein sequence ID" value="GBG88544"/>
    <property type="gene ID" value="CBR_g48013"/>
</dbReference>
<dbReference type="PANTHER" id="PTHR13251:SF3">
    <property type="entry name" value="TRAFFICKING PROTEIN PARTICLE COMPLEX SUBUNIT 10"/>
    <property type="match status" value="1"/>
</dbReference>
<dbReference type="EMBL" id="BFEA01000679">
    <property type="protein sequence ID" value="GBG88544.1"/>
    <property type="molecule type" value="Genomic_DNA"/>
</dbReference>
<dbReference type="GO" id="GO:0034498">
    <property type="term" value="P:early endosome to Golgi transport"/>
    <property type="evidence" value="ECO:0007669"/>
    <property type="project" value="TreeGrafter"/>
</dbReference>
<gene>
    <name evidence="1" type="ORF">CBR_g48013</name>
</gene>